<dbReference type="Proteomes" id="UP001329915">
    <property type="component" value="Chromosome"/>
</dbReference>
<dbReference type="GO" id="GO:0051539">
    <property type="term" value="F:4 iron, 4 sulfur cluster binding"/>
    <property type="evidence" value="ECO:0007669"/>
    <property type="project" value="UniProtKB-KW"/>
</dbReference>
<accession>A0AAU0UPQ5</accession>
<dbReference type="InterPro" id="IPR011254">
    <property type="entry name" value="Prismane-like_sf"/>
</dbReference>
<dbReference type="KEGG" id="dbc:MFMK1_002343"/>
<evidence type="ECO:0000256" key="1">
    <source>
        <dbReference type="ARBA" id="ARBA00012244"/>
    </source>
</evidence>
<organism evidence="10 11">
    <name type="scientific">Metallumcola ferriviriculae</name>
    <dbReference type="NCBI Taxonomy" id="3039180"/>
    <lineage>
        <taxon>Bacteria</taxon>
        <taxon>Bacillati</taxon>
        <taxon>Bacillota</taxon>
        <taxon>Clostridia</taxon>
        <taxon>Neomoorellales</taxon>
        <taxon>Desulfitibacteraceae</taxon>
        <taxon>Metallumcola</taxon>
    </lineage>
</organism>
<evidence type="ECO:0000256" key="6">
    <source>
        <dbReference type="ARBA" id="ARBA00023004"/>
    </source>
</evidence>
<feature type="domain" description="Carbon monoxide dehydrogenase subunit alpha ,N-terminal" evidence="8">
    <location>
        <begin position="41"/>
        <end position="123"/>
    </location>
</feature>
<dbReference type="RefSeq" id="WP_366921921.1">
    <property type="nucleotide sequence ID" value="NZ_CP121694.1"/>
</dbReference>
<dbReference type="InterPro" id="IPR038571">
    <property type="entry name" value="CO_DH/Ac-CoA_synth_bsu_3_sf"/>
</dbReference>
<keyword evidence="7" id="KW-0411">Iron-sulfur</keyword>
<dbReference type="NCBIfam" id="TIGR00316">
    <property type="entry name" value="cdhC"/>
    <property type="match status" value="1"/>
</dbReference>
<keyword evidence="11" id="KW-1185">Reference proteome</keyword>
<keyword evidence="2" id="KW-0004">4Fe-4S</keyword>
<dbReference type="NCBIfam" id="NF007078">
    <property type="entry name" value="PRK09529.1"/>
    <property type="match status" value="1"/>
</dbReference>
<dbReference type="InterPro" id="IPR045822">
    <property type="entry name" value="ACS_CODH_B_C"/>
</dbReference>
<evidence type="ECO:0000256" key="4">
    <source>
        <dbReference type="ARBA" id="ARBA00022679"/>
    </source>
</evidence>
<evidence type="ECO:0000256" key="5">
    <source>
        <dbReference type="ARBA" id="ARBA00022723"/>
    </source>
</evidence>
<keyword evidence="6" id="KW-0408">Iron</keyword>
<dbReference type="InterPro" id="IPR016099">
    <property type="entry name" value="Prismane-like_a/b-sand"/>
</dbReference>
<dbReference type="Pfam" id="PF18537">
    <property type="entry name" value="CODH_A_N"/>
    <property type="match status" value="1"/>
</dbReference>
<proteinExistence type="predicted"/>
<evidence type="ECO:0000313" key="11">
    <source>
        <dbReference type="Proteomes" id="UP001329915"/>
    </source>
</evidence>
<dbReference type="InterPro" id="IPR004461">
    <property type="entry name" value="CO_DH/Ac-CoA_synth_bsu"/>
</dbReference>
<dbReference type="Pfam" id="PF03598">
    <property type="entry name" value="CdhC"/>
    <property type="match status" value="1"/>
</dbReference>
<dbReference type="AlphaFoldDB" id="A0AAU0UPQ5"/>
<dbReference type="Gene3D" id="1.10.8.190">
    <property type="entry name" value="Carbon monoxide dehydrogenase alpha subunit. Chain M, domain 1"/>
    <property type="match status" value="1"/>
</dbReference>
<dbReference type="GO" id="GO:0006084">
    <property type="term" value="P:acetyl-CoA metabolic process"/>
    <property type="evidence" value="ECO:0007669"/>
    <property type="project" value="InterPro"/>
</dbReference>
<name>A0AAU0UPQ5_9FIRM</name>
<evidence type="ECO:0000256" key="3">
    <source>
        <dbReference type="ARBA" id="ARBA00022596"/>
    </source>
</evidence>
<gene>
    <name evidence="10" type="primary">cdhC</name>
    <name evidence="10" type="ORF">MFMK1_002343</name>
</gene>
<keyword evidence="5" id="KW-0479">Metal-binding</keyword>
<dbReference type="Gene3D" id="3.30.1650.10">
    <property type="entry name" value="Bifunctional carbon monoxide dehydrogenase/acetyl-coa synthase(codh/acs), Chain M, domain 3"/>
    <property type="match status" value="1"/>
</dbReference>
<dbReference type="Gene3D" id="3.40.1470.10">
    <property type="entry name" value="Bifunctional carbon monoxide dehydrogenase/acetyl-coa synthase(codh/acs), Chain M, domain 5"/>
    <property type="match status" value="1"/>
</dbReference>
<keyword evidence="3" id="KW-0533">Nickel</keyword>
<dbReference type="NCBIfam" id="NF003379">
    <property type="entry name" value="PRK04456.1"/>
    <property type="match status" value="1"/>
</dbReference>
<dbReference type="GO" id="GO:0046872">
    <property type="term" value="F:metal ion binding"/>
    <property type="evidence" value="ECO:0007669"/>
    <property type="project" value="UniProtKB-KW"/>
</dbReference>
<keyword evidence="4" id="KW-0808">Transferase</keyword>
<evidence type="ECO:0000256" key="2">
    <source>
        <dbReference type="ARBA" id="ARBA00022485"/>
    </source>
</evidence>
<dbReference type="InterPro" id="IPR041350">
    <property type="entry name" value="CODH_A_N"/>
</dbReference>
<dbReference type="PANTHER" id="PTHR42281:SF1">
    <property type="entry name" value="ACETYL-COA DECARBONYLASE_SYNTHASE COMPLEX SUBUNIT BETA 1"/>
    <property type="match status" value="1"/>
</dbReference>
<dbReference type="EMBL" id="CP121694">
    <property type="protein sequence ID" value="WRO22512.1"/>
    <property type="molecule type" value="Genomic_DNA"/>
</dbReference>
<evidence type="ECO:0000256" key="7">
    <source>
        <dbReference type="ARBA" id="ARBA00023014"/>
    </source>
</evidence>
<evidence type="ECO:0000259" key="8">
    <source>
        <dbReference type="Pfam" id="PF18537"/>
    </source>
</evidence>
<evidence type="ECO:0000259" key="9">
    <source>
        <dbReference type="Pfam" id="PF19436"/>
    </source>
</evidence>
<sequence>MTQEAKKFDAIYEGAIEPGSEPKKLFKQAYEGAITATSYAEILLNQAISRFGEDHPVAYPDTAYYLPVIRCLSGEEVTKLGDLPPILNRMRAQINEKKTFENARLWGESTWYAAEIIEAIRYLNYETEGPLMPQPWTGFIGDPVVRKYGIKMVDWTIPGEAVILGRAKDSKKLAKIVQDLMSKGMMLFLSDEVIEQLLDEGFKLGVDYIAFPLGNFTQVVHAGNYALRAGLMFAGIAPGEREAHRAYQQSRVLAFILYLGEHDMVKTAAAMGGIFLGFPVITDQELSEDEQIKDWFISEPDYDKMVQTALEVRGIKITSIDIDIPITVGPAFEGETIRKGDMYVEMGGSRTTAFELVRSVSADDIEDGKIEVVGPSIDDIEEGARLPLGIMVEVYGRKMQDDFEGVLERRIHDFINYGEGLWHTGQRAINWLRISKDAVAKGFKFEHYGELLIAKMKEEFPAIIDRVQVKIITDEAQVDENIKIARDVYTQRDERLRGLTDENVETFYSCILCKSFAPNHVCVVTPERVGLCGAVSWLDARASYEIDSTGPNQPIDKGTALDDVKGMWNSVNQYVYKESNRNLDEVNIYSMMDRPMTSCGCFEAIMAIVPEANGIMITTREHGGMTPCGMTFSTLAGTVGGGLQTPGFMGIGRTYINSKKFIPADGGIARIIWMPKELKEYLREDFIERSKEEGLGEDFIDKIADENVGTGPEEILSFLEEKGHPALTMDPMM</sequence>
<evidence type="ECO:0000313" key="10">
    <source>
        <dbReference type="EMBL" id="WRO22512.1"/>
    </source>
</evidence>
<dbReference type="GO" id="GO:0043884">
    <property type="term" value="F:CO-methylating acetyl-CoA synthase activity"/>
    <property type="evidence" value="ECO:0007669"/>
    <property type="project" value="UniProtKB-EC"/>
</dbReference>
<dbReference type="PANTHER" id="PTHR42281">
    <property type="match status" value="1"/>
</dbReference>
<dbReference type="Gene3D" id="3.40.970.20">
    <property type="entry name" value="Carbon monoxide dehydrogenase alpha subunit. Chain D, domain 4"/>
    <property type="match status" value="1"/>
</dbReference>
<dbReference type="SUPFAM" id="SSF56821">
    <property type="entry name" value="Prismane protein-like"/>
    <property type="match status" value="1"/>
</dbReference>
<dbReference type="NCBIfam" id="NF040764">
    <property type="entry name" value="CODH_ACS_al_bet"/>
    <property type="match status" value="1"/>
</dbReference>
<protein>
    <recommendedName>
        <fullName evidence="1">CO-methylating acetyl-CoA synthase</fullName>
        <ecNumber evidence="1">2.3.1.169</ecNumber>
    </recommendedName>
</protein>
<dbReference type="Pfam" id="PF19436">
    <property type="entry name" value="ACS_CODH_B_C"/>
    <property type="match status" value="1"/>
</dbReference>
<dbReference type="GO" id="GO:0043885">
    <property type="term" value="F:anaerobic carbon-monoxide dehydrogenase activity"/>
    <property type="evidence" value="ECO:0007669"/>
    <property type="project" value="InterPro"/>
</dbReference>
<dbReference type="CDD" id="cd01917">
    <property type="entry name" value="ACS_2"/>
    <property type="match status" value="1"/>
</dbReference>
<dbReference type="EC" id="2.3.1.169" evidence="1"/>
<dbReference type="Gene3D" id="3.40.50.2030">
    <property type="match status" value="1"/>
</dbReference>
<reference evidence="10 11" key="1">
    <citation type="submission" date="2023-04" db="EMBL/GenBank/DDBJ databases">
        <authorList>
            <person name="Hsu D."/>
        </authorList>
    </citation>
    <scope>NUCLEOTIDE SEQUENCE [LARGE SCALE GENOMIC DNA]</scope>
    <source>
        <strain evidence="10 11">MK1</strain>
    </source>
</reference>
<feature type="domain" description="CO dehydrogenase/acetyl-CoA synthase complex beta subunit C-terminal" evidence="9">
    <location>
        <begin position="489"/>
        <end position="733"/>
    </location>
</feature>